<proteinExistence type="predicted"/>
<sequence length="139" mass="14315">MKSMKRLSIALSACALLSLGACSLRTETSEVETLEQICVESEAVVDGEATLNFDVGFAACMSSSCDSLQESSCEVELVDGALVVTGVAVIESQAGGACTDDCQTPEAGCSITVPEGTYVISGVEEDFEYTVGAAQDCGF</sequence>
<reference evidence="2 3" key="1">
    <citation type="submission" date="2007-06" db="EMBL/GenBank/DDBJ databases">
        <authorList>
            <person name="Shimkets L."/>
            <person name="Ferriera S."/>
            <person name="Johnson J."/>
            <person name="Kravitz S."/>
            <person name="Beeson K."/>
            <person name="Sutton G."/>
            <person name="Rogers Y.-H."/>
            <person name="Friedman R."/>
            <person name="Frazier M."/>
            <person name="Venter J.C."/>
        </authorList>
    </citation>
    <scope>NUCLEOTIDE SEQUENCE [LARGE SCALE GENOMIC DNA]</scope>
    <source>
        <strain evidence="2 3">SIR-1</strain>
    </source>
</reference>
<comment type="caution">
    <text evidence="2">The sequence shown here is derived from an EMBL/GenBank/DDBJ whole genome shotgun (WGS) entry which is preliminary data.</text>
</comment>
<evidence type="ECO:0008006" key="4">
    <source>
        <dbReference type="Google" id="ProtNLM"/>
    </source>
</evidence>
<accession>A6G8G0</accession>
<keyword evidence="3" id="KW-1185">Reference proteome</keyword>
<evidence type="ECO:0000256" key="1">
    <source>
        <dbReference type="SAM" id="SignalP"/>
    </source>
</evidence>
<evidence type="ECO:0000313" key="3">
    <source>
        <dbReference type="Proteomes" id="UP000005801"/>
    </source>
</evidence>
<gene>
    <name evidence="2" type="ORF">PPSIR1_01547</name>
</gene>
<evidence type="ECO:0000313" key="2">
    <source>
        <dbReference type="EMBL" id="EDM77870.1"/>
    </source>
</evidence>
<dbReference type="Proteomes" id="UP000005801">
    <property type="component" value="Unassembled WGS sequence"/>
</dbReference>
<dbReference type="PROSITE" id="PS51257">
    <property type="entry name" value="PROKAR_LIPOPROTEIN"/>
    <property type="match status" value="1"/>
</dbReference>
<dbReference type="AlphaFoldDB" id="A6G8G0"/>
<dbReference type="STRING" id="391625.PPSIR1_01547"/>
<feature type="signal peptide" evidence="1">
    <location>
        <begin position="1"/>
        <end position="23"/>
    </location>
</feature>
<feature type="chain" id="PRO_5002697195" description="Lipoprotein" evidence="1">
    <location>
        <begin position="24"/>
        <end position="139"/>
    </location>
</feature>
<organism evidence="2 3">
    <name type="scientific">Plesiocystis pacifica SIR-1</name>
    <dbReference type="NCBI Taxonomy" id="391625"/>
    <lineage>
        <taxon>Bacteria</taxon>
        <taxon>Pseudomonadati</taxon>
        <taxon>Myxococcota</taxon>
        <taxon>Polyangia</taxon>
        <taxon>Nannocystales</taxon>
        <taxon>Nannocystaceae</taxon>
        <taxon>Plesiocystis</taxon>
    </lineage>
</organism>
<protein>
    <recommendedName>
        <fullName evidence="4">Lipoprotein</fullName>
    </recommendedName>
</protein>
<dbReference type="RefSeq" id="WP_006973005.1">
    <property type="nucleotide sequence ID" value="NZ_ABCS01000039.1"/>
</dbReference>
<keyword evidence="1" id="KW-0732">Signal</keyword>
<dbReference type="EMBL" id="ABCS01000039">
    <property type="protein sequence ID" value="EDM77870.1"/>
    <property type="molecule type" value="Genomic_DNA"/>
</dbReference>
<dbReference type="OrthoDB" id="5514168at2"/>
<name>A6G8G0_9BACT</name>